<dbReference type="InterPro" id="IPR018551">
    <property type="entry name" value="DUF2007"/>
</dbReference>
<gene>
    <name evidence="2" type="ORF">SAMN06265221_13222</name>
</gene>
<accession>A0A521FPT8</accession>
<organism evidence="2 3">
    <name type="scientific">Paracoccus laeviglucosivorans</name>
    <dbReference type="NCBI Taxonomy" id="1197861"/>
    <lineage>
        <taxon>Bacteria</taxon>
        <taxon>Pseudomonadati</taxon>
        <taxon>Pseudomonadota</taxon>
        <taxon>Alphaproteobacteria</taxon>
        <taxon>Rhodobacterales</taxon>
        <taxon>Paracoccaceae</taxon>
        <taxon>Paracoccus</taxon>
    </lineage>
</organism>
<sequence length="80" mass="9014">MRNSRLTFVAMKEVLRTTNPLLITRAADLLESEGIAAFPLDQHMSVLEGSIGILPRRLMVADRDHFMARAILRDNDIGHD</sequence>
<dbReference type="Proteomes" id="UP000319014">
    <property type="component" value="Unassembled WGS sequence"/>
</dbReference>
<keyword evidence="3" id="KW-1185">Reference proteome</keyword>
<dbReference type="Gene3D" id="3.30.70.790">
    <property type="entry name" value="UreE, C-terminal domain"/>
    <property type="match status" value="1"/>
</dbReference>
<dbReference type="Pfam" id="PF09413">
    <property type="entry name" value="DUF2007"/>
    <property type="match status" value="1"/>
</dbReference>
<dbReference type="AlphaFoldDB" id="A0A521FPT8"/>
<dbReference type="InterPro" id="IPR011322">
    <property type="entry name" value="N-reg_PII-like_a/b"/>
</dbReference>
<evidence type="ECO:0000259" key="1">
    <source>
        <dbReference type="Pfam" id="PF09413"/>
    </source>
</evidence>
<feature type="domain" description="DUF2007" evidence="1">
    <location>
        <begin position="11"/>
        <end position="74"/>
    </location>
</feature>
<reference evidence="2 3" key="1">
    <citation type="submission" date="2017-05" db="EMBL/GenBank/DDBJ databases">
        <authorList>
            <person name="Varghese N."/>
            <person name="Submissions S."/>
        </authorList>
    </citation>
    <scope>NUCLEOTIDE SEQUENCE [LARGE SCALE GENOMIC DNA]</scope>
    <source>
        <strain evidence="2 3">DSM 100094</strain>
    </source>
</reference>
<evidence type="ECO:0000313" key="2">
    <source>
        <dbReference type="EMBL" id="SMO98172.1"/>
    </source>
</evidence>
<dbReference type="SUPFAM" id="SSF54913">
    <property type="entry name" value="GlnB-like"/>
    <property type="match status" value="1"/>
</dbReference>
<proteinExistence type="predicted"/>
<evidence type="ECO:0000313" key="3">
    <source>
        <dbReference type="Proteomes" id="UP000319014"/>
    </source>
</evidence>
<protein>
    <submittedName>
        <fullName evidence="2">Signal transducing protein</fullName>
    </submittedName>
</protein>
<dbReference type="EMBL" id="FXTK01000032">
    <property type="protein sequence ID" value="SMO98172.1"/>
    <property type="molecule type" value="Genomic_DNA"/>
</dbReference>
<name>A0A521FPT8_9RHOB</name>